<name>A0A5S4FHM8_9ACTN</name>
<dbReference type="GO" id="GO:0009252">
    <property type="term" value="P:peptidoglycan biosynthetic process"/>
    <property type="evidence" value="ECO:0007669"/>
    <property type="project" value="TreeGrafter"/>
</dbReference>
<sequence length="279" mass="29315">MSALRVVAICAVVVGVLAAAAILLLRDDGEPAAARERLVSAPAAAGPSVLVDAQGTTLEEFTGDCAASRHPYLCERVRAELLASDARLLTGRGLTIRTAIDPRTQAAAQQGIDRYVGRDDAHVAVQAMVVPATGEIRALATSHGGAQRFMQGNTAMVYPLAAALESGLRYSDGFPYSAAYRAQQYSAFKNCKGESVADPAHSVVNDQKGGGGFTTLESGTWAGENTFFLRLTERVGLCESVTMARRLGLARADGGPLMEFETFALGVNEVDPARSGRTP</sequence>
<dbReference type="Gene3D" id="3.40.710.10">
    <property type="entry name" value="DD-peptidase/beta-lactamase superfamily"/>
    <property type="match status" value="1"/>
</dbReference>
<dbReference type="PANTHER" id="PTHR32282:SF33">
    <property type="entry name" value="PEPTIDOGLYCAN GLYCOSYLTRANSFERASE"/>
    <property type="match status" value="1"/>
</dbReference>
<reference evidence="4 5" key="1">
    <citation type="submission" date="2019-05" db="EMBL/GenBank/DDBJ databases">
        <title>Draft genome sequence of Nonomuraea zeae DSM 100528.</title>
        <authorList>
            <person name="Saricaoglu S."/>
            <person name="Isik K."/>
        </authorList>
    </citation>
    <scope>NUCLEOTIDE SEQUENCE [LARGE SCALE GENOMIC DNA]</scope>
    <source>
        <strain evidence="4 5">DSM 100528</strain>
    </source>
</reference>
<accession>A0A5S4FHM8</accession>
<keyword evidence="1" id="KW-0328">Glycosyltransferase</keyword>
<dbReference type="EMBL" id="VCKX01000327">
    <property type="protein sequence ID" value="TMR19443.1"/>
    <property type="molecule type" value="Genomic_DNA"/>
</dbReference>
<evidence type="ECO:0000256" key="3">
    <source>
        <dbReference type="SAM" id="Phobius"/>
    </source>
</evidence>
<evidence type="ECO:0000313" key="5">
    <source>
        <dbReference type="Proteomes" id="UP000306628"/>
    </source>
</evidence>
<keyword evidence="3" id="KW-0812">Transmembrane</keyword>
<dbReference type="GO" id="GO:0008955">
    <property type="term" value="F:peptidoglycan glycosyltransferase activity"/>
    <property type="evidence" value="ECO:0007669"/>
    <property type="project" value="TreeGrafter"/>
</dbReference>
<evidence type="ECO:0000313" key="4">
    <source>
        <dbReference type="EMBL" id="TMR19443.1"/>
    </source>
</evidence>
<dbReference type="InterPro" id="IPR050396">
    <property type="entry name" value="Glycosyltr_51/Transpeptidase"/>
</dbReference>
<dbReference type="InterPro" id="IPR012338">
    <property type="entry name" value="Beta-lactam/transpept-like"/>
</dbReference>
<proteinExistence type="predicted"/>
<dbReference type="RefSeq" id="WP_138697406.1">
    <property type="nucleotide sequence ID" value="NZ_JBHSAZ010000014.1"/>
</dbReference>
<comment type="caution">
    <text evidence="4">The sequence shown here is derived from an EMBL/GenBank/DDBJ whole genome shotgun (WGS) entry which is preliminary data.</text>
</comment>
<evidence type="ECO:0000256" key="2">
    <source>
        <dbReference type="ARBA" id="ARBA00022679"/>
    </source>
</evidence>
<evidence type="ECO:0000256" key="1">
    <source>
        <dbReference type="ARBA" id="ARBA00022676"/>
    </source>
</evidence>
<dbReference type="Proteomes" id="UP000306628">
    <property type="component" value="Unassembled WGS sequence"/>
</dbReference>
<dbReference type="OrthoDB" id="7911552at2"/>
<organism evidence="4 5">
    <name type="scientific">Nonomuraea zeae</name>
    <dbReference type="NCBI Taxonomy" id="1642303"/>
    <lineage>
        <taxon>Bacteria</taxon>
        <taxon>Bacillati</taxon>
        <taxon>Actinomycetota</taxon>
        <taxon>Actinomycetes</taxon>
        <taxon>Streptosporangiales</taxon>
        <taxon>Streptosporangiaceae</taxon>
        <taxon>Nonomuraea</taxon>
    </lineage>
</organism>
<feature type="transmembrane region" description="Helical" evidence="3">
    <location>
        <begin position="6"/>
        <end position="25"/>
    </location>
</feature>
<keyword evidence="5" id="KW-1185">Reference proteome</keyword>
<dbReference type="SUPFAM" id="SSF56601">
    <property type="entry name" value="beta-lactamase/transpeptidase-like"/>
    <property type="match status" value="1"/>
</dbReference>
<dbReference type="GO" id="GO:0030288">
    <property type="term" value="C:outer membrane-bounded periplasmic space"/>
    <property type="evidence" value="ECO:0007669"/>
    <property type="project" value="TreeGrafter"/>
</dbReference>
<gene>
    <name evidence="4" type="ORF">ETD85_52755</name>
</gene>
<keyword evidence="2" id="KW-0808">Transferase</keyword>
<keyword evidence="3" id="KW-1133">Transmembrane helix</keyword>
<keyword evidence="3" id="KW-0472">Membrane</keyword>
<dbReference type="PANTHER" id="PTHR32282">
    <property type="entry name" value="BINDING PROTEIN TRANSPEPTIDASE, PUTATIVE-RELATED"/>
    <property type="match status" value="1"/>
</dbReference>
<protein>
    <submittedName>
        <fullName evidence="4">Uncharacterized protein</fullName>
    </submittedName>
</protein>
<dbReference type="AlphaFoldDB" id="A0A5S4FHM8"/>